<feature type="region of interest" description="Disordered" evidence="1">
    <location>
        <begin position="781"/>
        <end position="950"/>
    </location>
</feature>
<sequence>MSFQNLYYKRTAGTAKACFVCYRPTTTVLATINTVDFVYACDGHLSDANFASKVKDNGAKKEVTAEEIAKVKEEWEEKERRRKEKEKEAAKAEKEKKDGDGKDKDKDKEKKKDEPRSPVKSPPTSATPSATHERYILHRDFFAMRQAEHRRRRQTAQAKELGPRLPGVPSGSRFSLARSSMNKNPFVPTPSFTPQQPPLPPGPPPPQPSQPDYGFWAQGQQAHIQAQAVGYNPQWSAPQPPPRPPPEHSALYANYGYGTQWQRQQQQQHQQQQQQQHQQYHPPPVQPPIPPPAQPAYNPYQPTAGYPQQYVPQVPAPPQPMPQPPYMHPPPPQPQQPFFAPHIPHQPQPPQQQRHVQHTSPQHLPPAKRQRFEGPNSNRHPHSQQSSQSSASAQQNSGSFSGPSHGSNRGGAPGGPHGSGPPGGGGRGGAPSRSGGTGGGTRLSRGGSMGGNRGGPASRGRGGGGFAGGGGGGGRSGGQSGSLRGHGSQRNFGGKDFHNRRGGSFNSGGNYQNNFRSRNQHANRSARQEGAAASTKDGATSASVGSIGKENRRTLTDFKILGLKIPQISWTWGIQPGKKSEIKEDLKDNTSTTIKEEPNEDQKPLSTGDMETLGDDVKPSTEASIFSRVVNAKTATDEKVLANSESQAHGSIPGLPSTSPDNGQSSPPPSRMRIYFHTPVTPDDSRPIPHSSNYYGDGSVSSTSDVRKGKRKKFEDDDGDIEEGRAAPPPPPQMGSNGFGSVNAASMTDNDRLSVSASVAPSLSETVSEDWLMAAIVEGEEEAEAEGVLRLPPHDEEDNDDEDEERMDVHDELLLVKENHDENEDVDGKADGHARQGHDGNSAQGTVDRVTVQSESIARPPSGPVPPSPTMACEQATSRPDVGETSQNEAVAVGTTTKSDGSTSAAIGGGSVPAVQASGSSVSGSVSLPVPVNGDISSSTASASSSSGTTPAIAAATAGTMASESASVFDVVSSSDCSAHALICSDSGEPRSNAAATRAATTSTSPSTDHTERNNDVQQHQQQQKQALQNGQVGQSSNGERKGVKSLEAASAESTLLDVVSGDGTQQNTLLLDLQSQFTDAGREEVGGGEETQIDHDLEDHEQDHDHEFEEVEHEHEHDHEQIITDSAQSEHLPEPPASPTLLSTPSNSDAGGNGMKAESSPAGGAVKARVPSANRISISYAGGNRRLVIDAEVVQSMKVLRQAGMVEVVMDVTKFNENELKGILFEVLSDTTKSYTALPALLDPSNSNSDTTLPPFWKLVLPATVTLFLYLDTERPLSEPKWAKTGDVQEWLRSMFGRMFWVAGEAAEGWEKKIHVVDPDPPPTIWTVLDGWATNSTAGVVAERQKFLKTHMTEIDNVLEILLRLVRGERATPFSQSTPTLSGPSIVGPLLSALTPGSAHASQQTHVSLAVLAMFRMTVEYAQKAAGEEKGKKEAEERVGEIIRCLPSHLIYKSLDGIFKEWRVEKKR</sequence>
<protein>
    <recommendedName>
        <fullName evidence="4">DUF1742-domain-containing protein</fullName>
    </recommendedName>
</protein>
<dbReference type="OrthoDB" id="431557at2759"/>
<proteinExistence type="predicted"/>
<evidence type="ECO:0000313" key="3">
    <source>
        <dbReference type="Proteomes" id="UP000559027"/>
    </source>
</evidence>
<feature type="compositionally biased region" description="Polar residues" evidence="1">
    <location>
        <begin position="690"/>
        <end position="704"/>
    </location>
</feature>
<organism evidence="2 3">
    <name type="scientific">Leucocoprinus leucothites</name>
    <dbReference type="NCBI Taxonomy" id="201217"/>
    <lineage>
        <taxon>Eukaryota</taxon>
        <taxon>Fungi</taxon>
        <taxon>Dikarya</taxon>
        <taxon>Basidiomycota</taxon>
        <taxon>Agaricomycotina</taxon>
        <taxon>Agaricomycetes</taxon>
        <taxon>Agaricomycetidae</taxon>
        <taxon>Agaricales</taxon>
        <taxon>Agaricineae</taxon>
        <taxon>Agaricaceae</taxon>
        <taxon>Leucocoprinus</taxon>
    </lineage>
</organism>
<accession>A0A8H5LP30</accession>
<feature type="region of interest" description="Disordered" evidence="1">
    <location>
        <begin position="61"/>
        <end position="134"/>
    </location>
</feature>
<feature type="compositionally biased region" description="Basic and acidic residues" evidence="1">
    <location>
        <begin position="61"/>
        <end position="117"/>
    </location>
</feature>
<feature type="compositionally biased region" description="Basic and acidic residues" evidence="1">
    <location>
        <begin position="1102"/>
        <end position="1123"/>
    </location>
</feature>
<feature type="compositionally biased region" description="Gly residues" evidence="1">
    <location>
        <begin position="460"/>
        <end position="480"/>
    </location>
</feature>
<name>A0A8H5LP30_9AGAR</name>
<feature type="compositionally biased region" description="Gly residues" evidence="1">
    <location>
        <begin position="408"/>
        <end position="454"/>
    </location>
</feature>
<feature type="compositionally biased region" description="Basic and acidic residues" evidence="1">
    <location>
        <begin position="578"/>
        <end position="603"/>
    </location>
</feature>
<feature type="region of interest" description="Disordered" evidence="1">
    <location>
        <begin position="984"/>
        <end position="1047"/>
    </location>
</feature>
<reference evidence="2 3" key="1">
    <citation type="journal article" date="2020" name="ISME J.">
        <title>Uncovering the hidden diversity of litter-decomposition mechanisms in mushroom-forming fungi.</title>
        <authorList>
            <person name="Floudas D."/>
            <person name="Bentzer J."/>
            <person name="Ahren D."/>
            <person name="Johansson T."/>
            <person name="Persson P."/>
            <person name="Tunlid A."/>
        </authorList>
    </citation>
    <scope>NUCLEOTIDE SEQUENCE [LARGE SCALE GENOMIC DNA]</scope>
    <source>
        <strain evidence="2 3">CBS 146.42</strain>
    </source>
</reference>
<feature type="compositionally biased region" description="Low complexity" evidence="1">
    <location>
        <begin position="912"/>
        <end position="950"/>
    </location>
</feature>
<feature type="region of interest" description="Disordered" evidence="1">
    <location>
        <begin position="572"/>
        <end position="747"/>
    </location>
</feature>
<dbReference type="Proteomes" id="UP000559027">
    <property type="component" value="Unassembled WGS sequence"/>
</dbReference>
<dbReference type="EMBL" id="JAACJO010000001">
    <property type="protein sequence ID" value="KAF5364281.1"/>
    <property type="molecule type" value="Genomic_DNA"/>
</dbReference>
<feature type="compositionally biased region" description="Pro residues" evidence="1">
    <location>
        <begin position="314"/>
        <end position="335"/>
    </location>
</feature>
<feature type="compositionally biased region" description="Low complexity" evidence="1">
    <location>
        <begin position="185"/>
        <end position="194"/>
    </location>
</feature>
<feature type="region of interest" description="Disordered" evidence="1">
    <location>
        <begin position="147"/>
        <end position="551"/>
    </location>
</feature>
<dbReference type="InterPro" id="IPR013640">
    <property type="entry name" value="Vfa1"/>
</dbReference>
<feature type="compositionally biased region" description="Basic and acidic residues" evidence="1">
    <location>
        <begin position="807"/>
        <end position="838"/>
    </location>
</feature>
<feature type="region of interest" description="Disordered" evidence="1">
    <location>
        <begin position="1102"/>
        <end position="1169"/>
    </location>
</feature>
<feature type="compositionally biased region" description="Polar residues" evidence="1">
    <location>
        <begin position="656"/>
        <end position="665"/>
    </location>
</feature>
<evidence type="ECO:0008006" key="4">
    <source>
        <dbReference type="Google" id="ProtNLM"/>
    </source>
</evidence>
<evidence type="ECO:0000313" key="2">
    <source>
        <dbReference type="EMBL" id="KAF5364281.1"/>
    </source>
</evidence>
<feature type="compositionally biased region" description="Low complexity" evidence="1">
    <location>
        <begin position="295"/>
        <end position="313"/>
    </location>
</feature>
<feature type="compositionally biased region" description="Low complexity" evidence="1">
    <location>
        <begin position="1018"/>
        <end position="1035"/>
    </location>
</feature>
<dbReference type="GO" id="GO:0007034">
    <property type="term" value="P:vacuolar transport"/>
    <property type="evidence" value="ECO:0007669"/>
    <property type="project" value="TreeGrafter"/>
</dbReference>
<feature type="compositionally biased region" description="Acidic residues" evidence="1">
    <location>
        <begin position="795"/>
        <end position="806"/>
    </location>
</feature>
<feature type="compositionally biased region" description="Polar residues" evidence="1">
    <location>
        <begin position="511"/>
        <end position="525"/>
    </location>
</feature>
<feature type="compositionally biased region" description="Low complexity" evidence="1">
    <location>
        <begin position="260"/>
        <end position="280"/>
    </location>
</feature>
<feature type="compositionally biased region" description="Polar residues" evidence="1">
    <location>
        <begin position="734"/>
        <end position="747"/>
    </location>
</feature>
<feature type="compositionally biased region" description="Low complexity" evidence="1">
    <location>
        <begin position="383"/>
        <end position="407"/>
    </location>
</feature>
<dbReference type="PANTHER" id="PTHR28218">
    <property type="entry name" value="VPS4-ASSOCIATED PROTEIN 1"/>
    <property type="match status" value="1"/>
</dbReference>
<gene>
    <name evidence="2" type="ORF">D9756_000756</name>
</gene>
<feature type="compositionally biased region" description="Pro residues" evidence="1">
    <location>
        <begin position="195"/>
        <end position="209"/>
    </location>
</feature>
<comment type="caution">
    <text evidence="2">The sequence shown here is derived from an EMBL/GenBank/DDBJ whole genome shotgun (WGS) entry which is preliminary data.</text>
</comment>
<feature type="compositionally biased region" description="Low complexity" evidence="1">
    <location>
        <begin position="217"/>
        <end position="228"/>
    </location>
</feature>
<feature type="compositionally biased region" description="Low complexity" evidence="1">
    <location>
        <begin position="990"/>
        <end position="1008"/>
    </location>
</feature>
<feature type="compositionally biased region" description="Polar residues" evidence="1">
    <location>
        <begin position="839"/>
        <end position="856"/>
    </location>
</feature>
<feature type="compositionally biased region" description="Pro residues" evidence="1">
    <location>
        <begin position="281"/>
        <end position="294"/>
    </location>
</feature>
<keyword evidence="3" id="KW-1185">Reference proteome</keyword>
<evidence type="ECO:0000256" key="1">
    <source>
        <dbReference type="SAM" id="MobiDB-lite"/>
    </source>
</evidence>
<dbReference type="GO" id="GO:0005768">
    <property type="term" value="C:endosome"/>
    <property type="evidence" value="ECO:0007669"/>
    <property type="project" value="TreeGrafter"/>
</dbReference>
<feature type="compositionally biased region" description="Polar residues" evidence="1">
    <location>
        <begin position="884"/>
        <end position="905"/>
    </location>
</feature>
<dbReference type="PANTHER" id="PTHR28218:SF1">
    <property type="entry name" value="VPS4-ASSOCIATED PROTEIN 1"/>
    <property type="match status" value="1"/>
</dbReference>
<dbReference type="Pfam" id="PF08432">
    <property type="entry name" value="Vfa1"/>
    <property type="match status" value="1"/>
</dbReference>